<keyword evidence="2" id="KW-1185">Reference proteome</keyword>
<protein>
    <submittedName>
        <fullName evidence="1">Uncharacterized protein</fullName>
    </submittedName>
</protein>
<name>A0A834ZLI9_TETSI</name>
<proteinExistence type="predicted"/>
<evidence type="ECO:0000313" key="2">
    <source>
        <dbReference type="Proteomes" id="UP000655225"/>
    </source>
</evidence>
<organism evidence="1 2">
    <name type="scientific">Tetracentron sinense</name>
    <name type="common">Spur-leaf</name>
    <dbReference type="NCBI Taxonomy" id="13715"/>
    <lineage>
        <taxon>Eukaryota</taxon>
        <taxon>Viridiplantae</taxon>
        <taxon>Streptophyta</taxon>
        <taxon>Embryophyta</taxon>
        <taxon>Tracheophyta</taxon>
        <taxon>Spermatophyta</taxon>
        <taxon>Magnoliopsida</taxon>
        <taxon>Trochodendrales</taxon>
        <taxon>Trochodendraceae</taxon>
        <taxon>Tetracentron</taxon>
    </lineage>
</organism>
<dbReference type="Proteomes" id="UP000655225">
    <property type="component" value="Unassembled WGS sequence"/>
</dbReference>
<sequence>MAVARATMELSDLAGTMPVLEGCRKVMSKNMSAQVGDRLCVALDAELRMRKVSLQGQLYVHWMCSNTLALIKNMIDTDIVNERLLQSSVTTPDVIVVADESRDYEIVSVAVAVALEKSSKRDHQDQCQCL</sequence>
<comment type="caution">
    <text evidence="1">The sequence shown here is derived from an EMBL/GenBank/DDBJ whole genome shotgun (WGS) entry which is preliminary data.</text>
</comment>
<dbReference type="AlphaFoldDB" id="A0A834ZLI9"/>
<gene>
    <name evidence="1" type="ORF">HHK36_006430</name>
</gene>
<dbReference type="EMBL" id="JABCRI010000004">
    <property type="protein sequence ID" value="KAF8407303.1"/>
    <property type="molecule type" value="Genomic_DNA"/>
</dbReference>
<evidence type="ECO:0000313" key="1">
    <source>
        <dbReference type="EMBL" id="KAF8407303.1"/>
    </source>
</evidence>
<reference evidence="1 2" key="1">
    <citation type="submission" date="2020-04" db="EMBL/GenBank/DDBJ databases">
        <title>Plant Genome Project.</title>
        <authorList>
            <person name="Zhang R.-G."/>
        </authorList>
    </citation>
    <scope>NUCLEOTIDE SEQUENCE [LARGE SCALE GENOMIC DNA]</scope>
    <source>
        <strain evidence="1">YNK0</strain>
        <tissue evidence="1">Leaf</tissue>
    </source>
</reference>
<accession>A0A834ZLI9</accession>